<sequence>MTARRRRIVKIVLVALLGVPWIPLAVALYALTR</sequence>
<keyword evidence="1" id="KW-0472">Membrane</keyword>
<proteinExistence type="predicted"/>
<gene>
    <name evidence="2" type="ORF">AMOR_54040</name>
</gene>
<evidence type="ECO:0000313" key="3">
    <source>
        <dbReference type="Proteomes" id="UP001162891"/>
    </source>
</evidence>
<accession>A0ABM7X3M7</accession>
<organism evidence="2 3">
    <name type="scientific">Anaeromyxobacter oryzae</name>
    <dbReference type="NCBI Taxonomy" id="2918170"/>
    <lineage>
        <taxon>Bacteria</taxon>
        <taxon>Pseudomonadati</taxon>
        <taxon>Myxococcota</taxon>
        <taxon>Myxococcia</taxon>
        <taxon>Myxococcales</taxon>
        <taxon>Cystobacterineae</taxon>
        <taxon>Anaeromyxobacteraceae</taxon>
        <taxon>Anaeromyxobacter</taxon>
    </lineage>
</organism>
<keyword evidence="1" id="KW-0812">Transmembrane</keyword>
<reference evidence="3" key="1">
    <citation type="journal article" date="2022" name="Int. J. Syst. Evol. Microbiol.">
        <title>Anaeromyxobacter oryzae sp. nov., Anaeromyxobacter diazotrophicus sp. nov. and Anaeromyxobacter paludicola sp. nov., isolated from paddy soils.</title>
        <authorList>
            <person name="Itoh H."/>
            <person name="Xu Z."/>
            <person name="Mise K."/>
            <person name="Masuda Y."/>
            <person name="Ushijima N."/>
            <person name="Hayakawa C."/>
            <person name="Shiratori Y."/>
            <person name="Senoo K."/>
        </authorList>
    </citation>
    <scope>NUCLEOTIDE SEQUENCE [LARGE SCALE GENOMIC DNA]</scope>
    <source>
        <strain evidence="3">Red232</strain>
    </source>
</reference>
<feature type="transmembrane region" description="Helical" evidence="1">
    <location>
        <begin position="12"/>
        <end position="31"/>
    </location>
</feature>
<dbReference type="EMBL" id="AP025591">
    <property type="protein sequence ID" value="BDG06408.1"/>
    <property type="molecule type" value="Genomic_DNA"/>
</dbReference>
<dbReference type="Proteomes" id="UP001162891">
    <property type="component" value="Chromosome"/>
</dbReference>
<keyword evidence="1" id="KW-1133">Transmembrane helix</keyword>
<name>A0ABM7X3M7_9BACT</name>
<keyword evidence="3" id="KW-1185">Reference proteome</keyword>
<evidence type="ECO:0000256" key="1">
    <source>
        <dbReference type="SAM" id="Phobius"/>
    </source>
</evidence>
<evidence type="ECO:0000313" key="2">
    <source>
        <dbReference type="EMBL" id="BDG06408.1"/>
    </source>
</evidence>
<protein>
    <submittedName>
        <fullName evidence="2">Uncharacterized protein</fullName>
    </submittedName>
</protein>